<dbReference type="Gene3D" id="3.90.1720.10">
    <property type="entry name" value="endopeptidase domain like (from Nostoc punctiforme)"/>
    <property type="match status" value="1"/>
</dbReference>
<dbReference type="InterPro" id="IPR037026">
    <property type="entry name" value="Vgr_OB-fold_dom_sf"/>
</dbReference>
<dbReference type="KEGG" id="ccro:CMC5_023090"/>
<dbReference type="NCBIfam" id="TIGR01646">
    <property type="entry name" value="vgr_GE"/>
    <property type="match status" value="1"/>
</dbReference>
<evidence type="ECO:0000259" key="4">
    <source>
        <dbReference type="Pfam" id="PF22178"/>
    </source>
</evidence>
<dbReference type="Gene3D" id="2.30.110.50">
    <property type="match status" value="1"/>
</dbReference>
<accession>A0A0K1EBA7</accession>
<dbReference type="SUPFAM" id="SSF69279">
    <property type="entry name" value="Phage tail proteins"/>
    <property type="match status" value="2"/>
</dbReference>
<proteinExistence type="inferred from homology"/>
<feature type="compositionally biased region" description="Pro residues" evidence="2">
    <location>
        <begin position="962"/>
        <end position="972"/>
    </location>
</feature>
<dbReference type="Gene3D" id="2.40.50.230">
    <property type="entry name" value="Gp5 N-terminal domain"/>
    <property type="match status" value="1"/>
</dbReference>
<keyword evidence="6" id="KW-1185">Reference proteome</keyword>
<protein>
    <submittedName>
        <fullName evidence="5">Uncharacterized protein</fullName>
    </submittedName>
</protein>
<name>A0A0K1EBA7_CHOCO</name>
<feature type="region of interest" description="Disordered" evidence="2">
    <location>
        <begin position="913"/>
        <end position="947"/>
    </location>
</feature>
<dbReference type="SUPFAM" id="SSF69349">
    <property type="entry name" value="Phage fibre proteins"/>
    <property type="match status" value="1"/>
</dbReference>
<gene>
    <name evidence="5" type="ORF">CMC5_023090</name>
</gene>
<dbReference type="NCBIfam" id="TIGR03361">
    <property type="entry name" value="VI_Rhs_Vgr"/>
    <property type="match status" value="1"/>
</dbReference>
<dbReference type="SUPFAM" id="SSF69255">
    <property type="entry name" value="gp5 N-terminal domain-like"/>
    <property type="match status" value="1"/>
</dbReference>
<dbReference type="AlphaFoldDB" id="A0A0K1EBA7"/>
<evidence type="ECO:0000313" key="6">
    <source>
        <dbReference type="Proteomes" id="UP000067626"/>
    </source>
</evidence>
<dbReference type="InterPro" id="IPR054030">
    <property type="entry name" value="Gp5_Vgr_C"/>
</dbReference>
<comment type="similarity">
    <text evidence="1">Belongs to the VgrG protein family.</text>
</comment>
<feature type="region of interest" description="Disordered" evidence="2">
    <location>
        <begin position="447"/>
        <end position="473"/>
    </location>
</feature>
<evidence type="ECO:0000313" key="5">
    <source>
        <dbReference type="EMBL" id="AKT38166.1"/>
    </source>
</evidence>
<evidence type="ECO:0000256" key="2">
    <source>
        <dbReference type="SAM" id="MobiDB-lite"/>
    </source>
</evidence>
<dbReference type="OrthoDB" id="5512813at2"/>
<dbReference type="Gene3D" id="3.55.50.10">
    <property type="entry name" value="Baseplate protein-like domains"/>
    <property type="match status" value="1"/>
</dbReference>
<dbReference type="Pfam" id="PF05954">
    <property type="entry name" value="Phage_GPD"/>
    <property type="match status" value="1"/>
</dbReference>
<dbReference type="STRING" id="52.CMC5_023090"/>
<evidence type="ECO:0000259" key="3">
    <source>
        <dbReference type="Pfam" id="PF04717"/>
    </source>
</evidence>
<feature type="compositionally biased region" description="Polar residues" evidence="2">
    <location>
        <begin position="458"/>
        <end position="473"/>
    </location>
</feature>
<dbReference type="Proteomes" id="UP000067626">
    <property type="component" value="Chromosome"/>
</dbReference>
<sequence length="980" mass="103854">MSNDRPLLYALHLNGETFAVREVDGHEAISTPFQLTLRFALEGGLPAMPEELLGLGAVVRMARDGETTRSITGVVTEISASASIRGVSEIQVVVEPQLALLRERVDYRVFREKSVPEIVEEVLTGVSIRQGSEGASGLALRLSGEYAKRPYCVQYGESDLDFVHRLLEDEGIFYYFLERDGLVLGDNPGAYAPIEGEHVLPFRGGKGLDAQGEAVTAIARRASMSVGKVSLRDINLEHPSLNLDVEAPGPTPGGPELYDYPGEYATPAEGARKARLMAESFACASAGFAGESLSSRLVPGHTVDVEGTPGGVGDGRHTIMRVVHAFRRTERGFSCTFESLDAATTFRPPRLTPAPRLLNPVTGIVTGPPGEDIHTDALGRVKVHFHWDRQQPYDDDCSHWIPVLQDNTGHSVGIPRVGWEVLVQFLEGDPDRPVVLGRMYNATDSFPVPLPEGKTRSALKSLSSPGRNGTNQIELDDMAGQEKITLLAERDQTIQVANDKAARILRDEQIVVVRDERVEVDHDQRATIDGDFSHTVEGDQARTVAGSRSRSVEGSETSTVVQNRRLTIGGMHQRKVGTDDVVQAKNLIERVGAVNLEAFVKTHTTTSGQAELLTVGGALIEVAKKQKSESVKKLRTETVGGIVYTKAKDKISAKAGKKRTITVGGAMSVTAKGPVVVEGGEKVRMKFATGAVKAEGVLLKVGDSFVMLHDGVVTLRAAKNLAVDVPGINTLGSPGIAIIPGAAVMVKTADSSASADAARASGGGTTGNGSVGVAGGLAAGPGVQGAGPPGAPSPVEALQRAARTGYDFDPRACNFSVQETLRAYAESRGIRQGTDGQAIPLSGQANQMVTTLQQRSSAYGQADGAQAQALREQGMAWEAVTREEATTYANQGDLVVAGLRNPTGSGHVAVVVPGDGRRAGDGETYPFVSGGGSRYGASDGSRTSGEVWNRTDRSNVEYYRFVPPPAPPPPPARGTGAPTI</sequence>
<dbReference type="InterPro" id="IPR006533">
    <property type="entry name" value="T6SS_Vgr_RhsGE"/>
</dbReference>
<dbReference type="Pfam" id="PF04717">
    <property type="entry name" value="Phage_base_V"/>
    <property type="match status" value="1"/>
</dbReference>
<dbReference type="Pfam" id="PF22178">
    <property type="entry name" value="Gp5_trimer_C"/>
    <property type="match status" value="1"/>
</dbReference>
<dbReference type="InterPro" id="IPR017847">
    <property type="entry name" value="T6SS_RhsGE_Vgr_subset"/>
</dbReference>
<feature type="domain" description="Gp5/Type VI secretion system Vgr protein OB-fold" evidence="3">
    <location>
        <begin position="374"/>
        <end position="440"/>
    </location>
</feature>
<reference evidence="5 6" key="1">
    <citation type="submission" date="2015-07" db="EMBL/GenBank/DDBJ databases">
        <title>Genome analysis of myxobacterium Chondromyces crocatus Cm c5 reveals a high potential for natural compound synthesis and the genetic basis for the loss of fruiting body formation.</title>
        <authorList>
            <person name="Zaburannyi N."/>
            <person name="Bunk B."/>
            <person name="Maier J."/>
            <person name="Overmann J."/>
            <person name="Mueller R."/>
        </authorList>
    </citation>
    <scope>NUCLEOTIDE SEQUENCE [LARGE SCALE GENOMIC DNA]</scope>
    <source>
        <strain evidence="5 6">Cm c5</strain>
    </source>
</reference>
<feature type="region of interest" description="Disordered" evidence="2">
    <location>
        <begin position="961"/>
        <end position="980"/>
    </location>
</feature>
<dbReference type="Gene3D" id="4.10.220.110">
    <property type="match status" value="1"/>
</dbReference>
<organism evidence="5 6">
    <name type="scientific">Chondromyces crocatus</name>
    <dbReference type="NCBI Taxonomy" id="52"/>
    <lineage>
        <taxon>Bacteria</taxon>
        <taxon>Pseudomonadati</taxon>
        <taxon>Myxococcota</taxon>
        <taxon>Polyangia</taxon>
        <taxon>Polyangiales</taxon>
        <taxon>Polyangiaceae</taxon>
        <taxon>Chondromyces</taxon>
    </lineage>
</organism>
<dbReference type="PATRIC" id="fig|52.7.peg.2493"/>
<dbReference type="EMBL" id="CP012159">
    <property type="protein sequence ID" value="AKT38166.1"/>
    <property type="molecule type" value="Genomic_DNA"/>
</dbReference>
<dbReference type="RefSeq" id="WP_050430440.1">
    <property type="nucleotide sequence ID" value="NZ_CP012159.1"/>
</dbReference>
<feature type="domain" description="Gp5/Type VI secretion system Vgr C-terminal trimerisation" evidence="4">
    <location>
        <begin position="457"/>
        <end position="530"/>
    </location>
</feature>
<dbReference type="InterPro" id="IPR006531">
    <property type="entry name" value="Gp5/Vgr_OB"/>
</dbReference>
<evidence type="ECO:0000256" key="1">
    <source>
        <dbReference type="ARBA" id="ARBA00005558"/>
    </source>
</evidence>